<name>A0A2T2P5I9_CORCC</name>
<keyword evidence="2" id="KW-1185">Reference proteome</keyword>
<accession>A0A2T2P5I9</accession>
<proteinExistence type="predicted"/>
<evidence type="ECO:0000313" key="2">
    <source>
        <dbReference type="Proteomes" id="UP000240883"/>
    </source>
</evidence>
<sequence length="276" mass="29547">MADGLVRSTDSLGNLIDVLGLNDGLQVILEHLGEIVWPTSLCISMAVGDWVRPTLEFRATEVLENLLPVRRVVIATQVGLQLAAENLQCCALANTVCANETQHLARTGHRQPVQLEAVGRVSMGDLGLEVRRQVDDVDRVEGTFLWADTASDAQPLRDEGNLGVGGDFDAQLACADDRASLFALLATFLDIGQNAAGGNVEMGDMPWVCTVMAHILMLAHRNFAQRGGVVGSTLSELTIAILGKGQTGSERVVQEEAYRVSLSDMIAGVCVGELLR</sequence>
<gene>
    <name evidence="1" type="ORF">BS50DRAFT_174963</name>
</gene>
<protein>
    <submittedName>
        <fullName evidence="1">Uncharacterized protein</fullName>
    </submittedName>
</protein>
<reference evidence="1 2" key="1">
    <citation type="journal article" date="2018" name="Front. Microbiol.">
        <title>Genome-Wide Analysis of Corynespora cassiicola Leaf Fall Disease Putative Effectors.</title>
        <authorList>
            <person name="Lopez D."/>
            <person name="Ribeiro S."/>
            <person name="Label P."/>
            <person name="Fumanal B."/>
            <person name="Venisse J.S."/>
            <person name="Kohler A."/>
            <person name="de Oliveira R.R."/>
            <person name="Labutti K."/>
            <person name="Lipzen A."/>
            <person name="Lail K."/>
            <person name="Bauer D."/>
            <person name="Ohm R.A."/>
            <person name="Barry K.W."/>
            <person name="Spatafora J."/>
            <person name="Grigoriev I.V."/>
            <person name="Martin F.M."/>
            <person name="Pujade-Renaud V."/>
        </authorList>
    </citation>
    <scope>NUCLEOTIDE SEQUENCE [LARGE SCALE GENOMIC DNA]</scope>
    <source>
        <strain evidence="1 2">Philippines</strain>
    </source>
</reference>
<dbReference type="OrthoDB" id="10606062at2759"/>
<dbReference type="Proteomes" id="UP000240883">
    <property type="component" value="Unassembled WGS sequence"/>
</dbReference>
<dbReference type="AlphaFoldDB" id="A0A2T2P5I9"/>
<evidence type="ECO:0000313" key="1">
    <source>
        <dbReference type="EMBL" id="PSN72987.1"/>
    </source>
</evidence>
<dbReference type="EMBL" id="KZ678129">
    <property type="protein sequence ID" value="PSN72987.1"/>
    <property type="molecule type" value="Genomic_DNA"/>
</dbReference>
<organism evidence="1 2">
    <name type="scientific">Corynespora cassiicola Philippines</name>
    <dbReference type="NCBI Taxonomy" id="1448308"/>
    <lineage>
        <taxon>Eukaryota</taxon>
        <taxon>Fungi</taxon>
        <taxon>Dikarya</taxon>
        <taxon>Ascomycota</taxon>
        <taxon>Pezizomycotina</taxon>
        <taxon>Dothideomycetes</taxon>
        <taxon>Pleosporomycetidae</taxon>
        <taxon>Pleosporales</taxon>
        <taxon>Corynesporascaceae</taxon>
        <taxon>Corynespora</taxon>
    </lineage>
</organism>